<evidence type="ECO:0000313" key="2">
    <source>
        <dbReference type="EMBL" id="SHG69984.1"/>
    </source>
</evidence>
<accession>A0A1M5LY00</accession>
<dbReference type="InterPro" id="IPR037522">
    <property type="entry name" value="HD_GYP_dom"/>
</dbReference>
<proteinExistence type="predicted"/>
<evidence type="ECO:0000259" key="1">
    <source>
        <dbReference type="PROSITE" id="PS51832"/>
    </source>
</evidence>
<dbReference type="STRING" id="1123382.SAMN02745221_00791"/>
<dbReference type="OrthoDB" id="9804747at2"/>
<feature type="domain" description="HD-GYP" evidence="1">
    <location>
        <begin position="4"/>
        <end position="192"/>
    </location>
</feature>
<dbReference type="Pfam" id="PF01966">
    <property type="entry name" value="HD"/>
    <property type="match status" value="1"/>
</dbReference>
<gene>
    <name evidence="2" type="ORF">SAMN02745221_00791</name>
</gene>
<organism evidence="2 3">
    <name type="scientific">Thermosyntropha lipolytica DSM 11003</name>
    <dbReference type="NCBI Taxonomy" id="1123382"/>
    <lineage>
        <taxon>Bacteria</taxon>
        <taxon>Bacillati</taxon>
        <taxon>Bacillota</taxon>
        <taxon>Clostridia</taxon>
        <taxon>Eubacteriales</taxon>
        <taxon>Syntrophomonadaceae</taxon>
        <taxon>Thermosyntropha</taxon>
    </lineage>
</organism>
<dbReference type="AlphaFoldDB" id="A0A1M5LY00"/>
<sequence length="424" mass="48477">MDRPQMQLLDVLLGFSEALDLVDHSLANHHMQVAYIAFSLADRLGFSLDEKKQMVMAGALHDIGALSAQERILALKFEDSIAYQHSEVGYLFLQQFAPLRQAAKIIRYHHVPWLYGKGKRVFQFEVPIESHLLHLADRIAVLMKKSSFILEDKDKICEKIKRHSGVGFVPEHVEAFLELAEYEYFWLDAVSNQIPDILKRYLKPAVLDLSIKQLQDFSKLFSRIVDFRSPLNASHSSGVAVVAKRLAEMAGFSVNECELMLVAGYLHDLGKIAVSPSLLEKPGRLTSREFLVIKRHPYYTCSILSKIDSLSVINSWASLHHERLDGRGYPFHLKEKDIPVGAQIMAVADVFTALSEDRPYRQGMEKEEIFKILDSMALNKAINGDIAAFLKDDFDFIDEERKKMQEESLREYEHIVHPVRNLRI</sequence>
<dbReference type="PANTHER" id="PTHR43155">
    <property type="entry name" value="CYCLIC DI-GMP PHOSPHODIESTERASE PA4108-RELATED"/>
    <property type="match status" value="1"/>
</dbReference>
<dbReference type="RefSeq" id="WP_073090404.1">
    <property type="nucleotide sequence ID" value="NZ_FQWY01000009.1"/>
</dbReference>
<dbReference type="EMBL" id="FQWY01000009">
    <property type="protein sequence ID" value="SHG69984.1"/>
    <property type="molecule type" value="Genomic_DNA"/>
</dbReference>
<dbReference type="InterPro" id="IPR006674">
    <property type="entry name" value="HD_domain"/>
</dbReference>
<reference evidence="3" key="1">
    <citation type="submission" date="2016-11" db="EMBL/GenBank/DDBJ databases">
        <authorList>
            <person name="Varghese N."/>
            <person name="Submissions S."/>
        </authorList>
    </citation>
    <scope>NUCLEOTIDE SEQUENCE [LARGE SCALE GENOMIC DNA]</scope>
    <source>
        <strain evidence="3">DSM 11003</strain>
    </source>
</reference>
<name>A0A1M5LY00_9FIRM</name>
<dbReference type="SUPFAM" id="SSF109604">
    <property type="entry name" value="HD-domain/PDEase-like"/>
    <property type="match status" value="2"/>
</dbReference>
<dbReference type="InterPro" id="IPR003607">
    <property type="entry name" value="HD/PDEase_dom"/>
</dbReference>
<protein>
    <submittedName>
        <fullName evidence="2">HD domain-containing protein</fullName>
    </submittedName>
</protein>
<dbReference type="PANTHER" id="PTHR43155:SF1">
    <property type="entry name" value="3'3'-CGAMP-SPECIFIC PHOSPHODIESTERASE 1"/>
    <property type="match status" value="1"/>
</dbReference>
<dbReference type="SMART" id="SM00471">
    <property type="entry name" value="HDc"/>
    <property type="match status" value="2"/>
</dbReference>
<evidence type="ECO:0000313" key="3">
    <source>
        <dbReference type="Proteomes" id="UP000242329"/>
    </source>
</evidence>
<keyword evidence="3" id="KW-1185">Reference proteome</keyword>
<dbReference type="CDD" id="cd00077">
    <property type="entry name" value="HDc"/>
    <property type="match status" value="2"/>
</dbReference>
<dbReference type="Gene3D" id="1.10.3210.10">
    <property type="entry name" value="Hypothetical protein af1432"/>
    <property type="match status" value="2"/>
</dbReference>
<dbReference type="Pfam" id="PF13487">
    <property type="entry name" value="HD_5"/>
    <property type="match status" value="1"/>
</dbReference>
<feature type="domain" description="HD-GYP" evidence="1">
    <location>
        <begin position="210"/>
        <end position="405"/>
    </location>
</feature>
<dbReference type="PROSITE" id="PS51832">
    <property type="entry name" value="HD_GYP"/>
    <property type="match status" value="2"/>
</dbReference>
<dbReference type="Proteomes" id="UP000242329">
    <property type="component" value="Unassembled WGS sequence"/>
</dbReference>